<feature type="transmembrane region" description="Helical" evidence="7">
    <location>
        <begin position="6"/>
        <end position="31"/>
    </location>
</feature>
<keyword evidence="4 7" id="KW-0812">Transmembrane</keyword>
<feature type="transmembrane region" description="Helical" evidence="7">
    <location>
        <begin position="345"/>
        <end position="367"/>
    </location>
</feature>
<dbReference type="Pfam" id="PF03239">
    <property type="entry name" value="FTR1"/>
    <property type="match status" value="1"/>
</dbReference>
<dbReference type="Proteomes" id="UP001527925">
    <property type="component" value="Unassembled WGS sequence"/>
</dbReference>
<feature type="transmembrane region" description="Helical" evidence="7">
    <location>
        <begin position="205"/>
        <end position="230"/>
    </location>
</feature>
<comment type="subcellular location">
    <subcellularLocation>
        <location evidence="1">Membrane</location>
        <topology evidence="1">Multi-pass membrane protein</topology>
    </subcellularLocation>
</comment>
<gene>
    <name evidence="8" type="primary">FTR1_2</name>
    <name evidence="8" type="ORF">HK105_206311</name>
</gene>
<comment type="caution">
    <text evidence="8">The sequence shown here is derived from an EMBL/GenBank/DDBJ whole genome shotgun (WGS) entry which is preliminary data.</text>
</comment>
<keyword evidence="3" id="KW-0406">Ion transport</keyword>
<dbReference type="PANTHER" id="PTHR31632:SF2">
    <property type="entry name" value="PLASMA MEMBRANE IRON PERMEASE"/>
    <property type="match status" value="1"/>
</dbReference>
<dbReference type="InterPro" id="IPR004923">
    <property type="entry name" value="FTR1/Fip1/EfeU"/>
</dbReference>
<proteinExistence type="inferred from homology"/>
<sequence length="393" mass="42555">MLNVFSVPIFFILLRETLEASIIISVMVALIDKLAETSVRFRDLAGPLRRRVWLGTLSGLLLSLAIGAAFLAVWYKYAVNLWAKAEVLWEGIFGMISVLMVGVTAIAMLKSSRLYEKFALMLARKLGAGVPDPSTVTPAGTAAGSANHDAASTKQASKFTRTVAMIKNLSPLNAVTTRSDDSLHSRSTGNGADHQMSAITRPLKALFWLPFVTILREGLEVVVFIGGVSLGEPASAIPVSAAAGLLAGVVIGLIVHRSGTVMSMHWLFVVFSYVLLMIAAGLLARSIGNLEDYVWGNAINLIANEVGTGSFDPRRSVWHFDCCSPEDNASGWGIFNALLGWRNNATIATITGYCLFWIVATGALVVLRFKENRKRLVRAKIFIELQAAHSEYV</sequence>
<keyword evidence="6 7" id="KW-0472">Membrane</keyword>
<protein>
    <submittedName>
        <fullName evidence="8">High-affinity iron permease</fullName>
    </submittedName>
</protein>
<evidence type="ECO:0000256" key="1">
    <source>
        <dbReference type="ARBA" id="ARBA00004141"/>
    </source>
</evidence>
<keyword evidence="9" id="KW-1185">Reference proteome</keyword>
<keyword evidence="3" id="KW-0410">Iron transport</keyword>
<evidence type="ECO:0000256" key="6">
    <source>
        <dbReference type="ARBA" id="ARBA00023136"/>
    </source>
</evidence>
<keyword evidence="3" id="KW-0408">Iron</keyword>
<dbReference type="EMBL" id="JADGIZ020000036">
    <property type="protein sequence ID" value="KAL2914215.1"/>
    <property type="molecule type" value="Genomic_DNA"/>
</dbReference>
<evidence type="ECO:0000313" key="8">
    <source>
        <dbReference type="EMBL" id="KAL2914215.1"/>
    </source>
</evidence>
<evidence type="ECO:0000256" key="2">
    <source>
        <dbReference type="ARBA" id="ARBA00008333"/>
    </source>
</evidence>
<feature type="transmembrane region" description="Helical" evidence="7">
    <location>
        <begin position="52"/>
        <end position="75"/>
    </location>
</feature>
<dbReference type="PANTHER" id="PTHR31632">
    <property type="entry name" value="IRON TRANSPORTER FTH1"/>
    <property type="match status" value="1"/>
</dbReference>
<evidence type="ECO:0000256" key="5">
    <source>
        <dbReference type="ARBA" id="ARBA00022989"/>
    </source>
</evidence>
<evidence type="ECO:0000256" key="7">
    <source>
        <dbReference type="SAM" id="Phobius"/>
    </source>
</evidence>
<organism evidence="8 9">
    <name type="scientific">Polyrhizophydium stewartii</name>
    <dbReference type="NCBI Taxonomy" id="2732419"/>
    <lineage>
        <taxon>Eukaryota</taxon>
        <taxon>Fungi</taxon>
        <taxon>Fungi incertae sedis</taxon>
        <taxon>Chytridiomycota</taxon>
        <taxon>Chytridiomycota incertae sedis</taxon>
        <taxon>Chytridiomycetes</taxon>
        <taxon>Rhizophydiales</taxon>
        <taxon>Rhizophydiales incertae sedis</taxon>
        <taxon>Polyrhizophydium</taxon>
    </lineage>
</organism>
<evidence type="ECO:0000256" key="3">
    <source>
        <dbReference type="ARBA" id="ARBA00022496"/>
    </source>
</evidence>
<keyword evidence="3" id="KW-0813">Transport</keyword>
<keyword evidence="5 7" id="KW-1133">Transmembrane helix</keyword>
<comment type="similarity">
    <text evidence="2">Belongs to the oxidase-dependent Fe transporter (OFeT) (TC 9.A.10.1) family.</text>
</comment>
<feature type="transmembrane region" description="Helical" evidence="7">
    <location>
        <begin position="267"/>
        <end position="287"/>
    </location>
</feature>
<name>A0ABR4N3X8_9FUNG</name>
<reference evidence="8 9" key="1">
    <citation type="submission" date="2023-09" db="EMBL/GenBank/DDBJ databases">
        <title>Pangenome analysis of Batrachochytrium dendrobatidis and related Chytrids.</title>
        <authorList>
            <person name="Yacoub M.N."/>
            <person name="Stajich J.E."/>
            <person name="James T.Y."/>
        </authorList>
    </citation>
    <scope>NUCLEOTIDE SEQUENCE [LARGE SCALE GENOMIC DNA]</scope>
    <source>
        <strain evidence="8 9">JEL0888</strain>
    </source>
</reference>
<feature type="transmembrane region" description="Helical" evidence="7">
    <location>
        <begin position="87"/>
        <end position="109"/>
    </location>
</feature>
<accession>A0ABR4N3X8</accession>
<feature type="transmembrane region" description="Helical" evidence="7">
    <location>
        <begin position="236"/>
        <end position="255"/>
    </location>
</feature>
<evidence type="ECO:0000256" key="4">
    <source>
        <dbReference type="ARBA" id="ARBA00022692"/>
    </source>
</evidence>
<evidence type="ECO:0000313" key="9">
    <source>
        <dbReference type="Proteomes" id="UP001527925"/>
    </source>
</evidence>